<feature type="domain" description="Legume lectin" evidence="4">
    <location>
        <begin position="22"/>
        <end position="225"/>
    </location>
</feature>
<dbReference type="Pfam" id="PF00139">
    <property type="entry name" value="Lectin_legB"/>
    <property type="match status" value="1"/>
</dbReference>
<dbReference type="CDD" id="cd06899">
    <property type="entry name" value="lectin_legume_LecRK_Arcelin_ConA"/>
    <property type="match status" value="1"/>
</dbReference>
<sequence>MMIAFFHMTLLLFFLLFPCVDSLNFQMPRFDPSATNMVYQRDVVPAVGADNLIDKNDFFCRVGRATYAEKVLLWDSNNPARTIDFTTHFSFSIITQGTVNGHGIAFFLTRVKFQIPSNSTGGFLGLFDPTTSDSTQNQIVTVEFDTYSNPEWDPPFEHVGINNTSIASAVYTRWNASLHSGENTDVSISYNASTKNLSVSWSYENSTRENVTSLSYQIDLAKIFP</sequence>
<name>A0A2P5A846_PARAD</name>
<feature type="chain" id="PRO_5015165264" evidence="3">
    <location>
        <begin position="23"/>
        <end position="225"/>
    </location>
</feature>
<dbReference type="STRING" id="3476.A0A2P5A846"/>
<evidence type="ECO:0000256" key="2">
    <source>
        <dbReference type="ARBA" id="ARBA00022734"/>
    </source>
</evidence>
<keyword evidence="6" id="KW-1185">Reference proteome</keyword>
<evidence type="ECO:0000256" key="3">
    <source>
        <dbReference type="SAM" id="SignalP"/>
    </source>
</evidence>
<comment type="similarity">
    <text evidence="1">Belongs to the leguminous lectin family.</text>
</comment>
<dbReference type="EMBL" id="JXTB01000787">
    <property type="protein sequence ID" value="PON32725.1"/>
    <property type="molecule type" value="Genomic_DNA"/>
</dbReference>
<proteinExistence type="inferred from homology"/>
<keyword evidence="2" id="KW-0430">Lectin</keyword>
<dbReference type="Gene3D" id="2.60.120.200">
    <property type="match status" value="1"/>
</dbReference>
<dbReference type="SUPFAM" id="SSF49899">
    <property type="entry name" value="Concanavalin A-like lectins/glucanases"/>
    <property type="match status" value="1"/>
</dbReference>
<dbReference type="InterPro" id="IPR019825">
    <property type="entry name" value="Lectin_legB_Mn/Ca_BS"/>
</dbReference>
<dbReference type="GO" id="GO:0030246">
    <property type="term" value="F:carbohydrate binding"/>
    <property type="evidence" value="ECO:0007669"/>
    <property type="project" value="UniProtKB-KW"/>
</dbReference>
<dbReference type="Proteomes" id="UP000237105">
    <property type="component" value="Unassembled WGS sequence"/>
</dbReference>
<dbReference type="InterPro" id="IPR001220">
    <property type="entry name" value="Legume_lectin_dom"/>
</dbReference>
<keyword evidence="3" id="KW-0732">Signal</keyword>
<gene>
    <name evidence="5" type="ORF">PanWU01x14_358800</name>
</gene>
<evidence type="ECO:0000313" key="5">
    <source>
        <dbReference type="EMBL" id="PON32725.1"/>
    </source>
</evidence>
<reference evidence="6" key="1">
    <citation type="submission" date="2016-06" db="EMBL/GenBank/DDBJ databases">
        <title>Parallel loss of symbiosis genes in relatives of nitrogen-fixing non-legume Parasponia.</title>
        <authorList>
            <person name="Van Velzen R."/>
            <person name="Holmer R."/>
            <person name="Bu F."/>
            <person name="Rutten L."/>
            <person name="Van Zeijl A."/>
            <person name="Liu W."/>
            <person name="Santuari L."/>
            <person name="Cao Q."/>
            <person name="Sharma T."/>
            <person name="Shen D."/>
            <person name="Roswanjaya Y."/>
            <person name="Wardhani T."/>
            <person name="Kalhor M.S."/>
            <person name="Jansen J."/>
            <person name="Van den Hoogen J."/>
            <person name="Gungor B."/>
            <person name="Hartog M."/>
            <person name="Hontelez J."/>
            <person name="Verver J."/>
            <person name="Yang W.-C."/>
            <person name="Schijlen E."/>
            <person name="Repin R."/>
            <person name="Schilthuizen M."/>
            <person name="Schranz E."/>
            <person name="Heidstra R."/>
            <person name="Miyata K."/>
            <person name="Fedorova E."/>
            <person name="Kohlen W."/>
            <person name="Bisseling T."/>
            <person name="Smit S."/>
            <person name="Geurts R."/>
        </authorList>
    </citation>
    <scope>NUCLEOTIDE SEQUENCE [LARGE SCALE GENOMIC DNA]</scope>
    <source>
        <strain evidence="6">cv. WU1-14</strain>
    </source>
</reference>
<dbReference type="PROSITE" id="PS00307">
    <property type="entry name" value="LECTIN_LEGUME_BETA"/>
    <property type="match status" value="1"/>
</dbReference>
<dbReference type="InterPro" id="IPR016363">
    <property type="entry name" value="L-lectin"/>
</dbReference>
<dbReference type="PIRSF" id="PIRSF002690">
    <property type="entry name" value="L-type_lectin_plant"/>
    <property type="match status" value="1"/>
</dbReference>
<dbReference type="OrthoDB" id="4062651at2759"/>
<organism evidence="5 6">
    <name type="scientific">Parasponia andersonii</name>
    <name type="common">Sponia andersonii</name>
    <dbReference type="NCBI Taxonomy" id="3476"/>
    <lineage>
        <taxon>Eukaryota</taxon>
        <taxon>Viridiplantae</taxon>
        <taxon>Streptophyta</taxon>
        <taxon>Embryophyta</taxon>
        <taxon>Tracheophyta</taxon>
        <taxon>Spermatophyta</taxon>
        <taxon>Magnoliopsida</taxon>
        <taxon>eudicotyledons</taxon>
        <taxon>Gunneridae</taxon>
        <taxon>Pentapetalae</taxon>
        <taxon>rosids</taxon>
        <taxon>fabids</taxon>
        <taxon>Rosales</taxon>
        <taxon>Cannabaceae</taxon>
        <taxon>Parasponia</taxon>
    </lineage>
</organism>
<protein>
    <submittedName>
        <fullName evidence="5">Lectin</fullName>
    </submittedName>
</protein>
<dbReference type="PANTHER" id="PTHR32401:SF47">
    <property type="entry name" value="LEGUME LECTIN DOMAIN-CONTAINING PROTEIN"/>
    <property type="match status" value="1"/>
</dbReference>
<evidence type="ECO:0000256" key="1">
    <source>
        <dbReference type="ARBA" id="ARBA00007606"/>
    </source>
</evidence>
<accession>A0A2P5A846</accession>
<evidence type="ECO:0000313" key="6">
    <source>
        <dbReference type="Proteomes" id="UP000237105"/>
    </source>
</evidence>
<feature type="signal peptide" evidence="3">
    <location>
        <begin position="1"/>
        <end position="22"/>
    </location>
</feature>
<dbReference type="InterPro" id="IPR050258">
    <property type="entry name" value="Leguminous_Lectin"/>
</dbReference>
<dbReference type="PANTHER" id="PTHR32401">
    <property type="entry name" value="CONCANAVALIN A-LIKE LECTIN FAMILY PROTEIN"/>
    <property type="match status" value="1"/>
</dbReference>
<evidence type="ECO:0000259" key="4">
    <source>
        <dbReference type="Pfam" id="PF00139"/>
    </source>
</evidence>
<comment type="caution">
    <text evidence="5">The sequence shown here is derived from an EMBL/GenBank/DDBJ whole genome shotgun (WGS) entry which is preliminary data.</text>
</comment>
<dbReference type="AlphaFoldDB" id="A0A2P5A846"/>
<dbReference type="InterPro" id="IPR013320">
    <property type="entry name" value="ConA-like_dom_sf"/>
</dbReference>